<name>A0A1Y2I352_9FUNG</name>
<dbReference type="GO" id="GO:0030154">
    <property type="term" value="P:cell differentiation"/>
    <property type="evidence" value="ECO:0007669"/>
    <property type="project" value="TreeGrafter"/>
</dbReference>
<evidence type="ECO:0000256" key="5">
    <source>
        <dbReference type="SAM" id="MobiDB-lite"/>
    </source>
</evidence>
<evidence type="ECO:0000259" key="6">
    <source>
        <dbReference type="PROSITE" id="PS50071"/>
    </source>
</evidence>
<proteinExistence type="predicted"/>
<feature type="region of interest" description="Disordered" evidence="5">
    <location>
        <begin position="937"/>
        <end position="984"/>
    </location>
</feature>
<dbReference type="GO" id="GO:0006357">
    <property type="term" value="P:regulation of transcription by RNA polymerase II"/>
    <property type="evidence" value="ECO:0007669"/>
    <property type="project" value="TreeGrafter"/>
</dbReference>
<dbReference type="Pfam" id="PF00046">
    <property type="entry name" value="Homeodomain"/>
    <property type="match status" value="1"/>
</dbReference>
<feature type="compositionally biased region" description="Basic residues" evidence="5">
    <location>
        <begin position="1"/>
        <end position="10"/>
    </location>
</feature>
<feature type="compositionally biased region" description="Polar residues" evidence="5">
    <location>
        <begin position="879"/>
        <end position="898"/>
    </location>
</feature>
<dbReference type="Proteomes" id="UP000193411">
    <property type="component" value="Unassembled WGS sequence"/>
</dbReference>
<gene>
    <name evidence="7" type="ORF">BCR44DRAFT_51186</name>
</gene>
<feature type="compositionally biased region" description="Low complexity" evidence="5">
    <location>
        <begin position="65"/>
        <end position="74"/>
    </location>
</feature>
<dbReference type="PROSITE" id="PS50071">
    <property type="entry name" value="HOMEOBOX_2"/>
    <property type="match status" value="1"/>
</dbReference>
<dbReference type="PANTHER" id="PTHR24324">
    <property type="entry name" value="HOMEOBOX PROTEIN HHEX"/>
    <property type="match status" value="1"/>
</dbReference>
<feature type="compositionally biased region" description="Polar residues" evidence="5">
    <location>
        <begin position="1150"/>
        <end position="1162"/>
    </location>
</feature>
<evidence type="ECO:0000313" key="8">
    <source>
        <dbReference type="Proteomes" id="UP000193411"/>
    </source>
</evidence>
<dbReference type="InterPro" id="IPR009057">
    <property type="entry name" value="Homeodomain-like_sf"/>
</dbReference>
<feature type="compositionally biased region" description="Polar residues" evidence="5">
    <location>
        <begin position="958"/>
        <end position="967"/>
    </location>
</feature>
<dbReference type="InterPro" id="IPR051000">
    <property type="entry name" value="Homeobox_DNA-bind_prot"/>
</dbReference>
<dbReference type="GO" id="GO:0000978">
    <property type="term" value="F:RNA polymerase II cis-regulatory region sequence-specific DNA binding"/>
    <property type="evidence" value="ECO:0007669"/>
    <property type="project" value="TreeGrafter"/>
</dbReference>
<reference evidence="7 8" key="1">
    <citation type="submission" date="2016-07" db="EMBL/GenBank/DDBJ databases">
        <title>Pervasive Adenine N6-methylation of Active Genes in Fungi.</title>
        <authorList>
            <consortium name="DOE Joint Genome Institute"/>
            <person name="Mondo S.J."/>
            <person name="Dannebaum R.O."/>
            <person name="Kuo R.C."/>
            <person name="Labutti K."/>
            <person name="Haridas S."/>
            <person name="Kuo A."/>
            <person name="Salamov A."/>
            <person name="Ahrendt S.R."/>
            <person name="Lipzen A."/>
            <person name="Sullivan W."/>
            <person name="Andreopoulos W.B."/>
            <person name="Clum A."/>
            <person name="Lindquist E."/>
            <person name="Daum C."/>
            <person name="Ramamoorthy G.K."/>
            <person name="Gryganskyi A."/>
            <person name="Culley D."/>
            <person name="Magnuson J.K."/>
            <person name="James T.Y."/>
            <person name="O'Malley M.A."/>
            <person name="Stajich J.E."/>
            <person name="Spatafora J.W."/>
            <person name="Visel A."/>
            <person name="Grigoriev I.V."/>
        </authorList>
    </citation>
    <scope>NUCLEOTIDE SEQUENCE [LARGE SCALE GENOMIC DNA]</scope>
    <source>
        <strain evidence="7 8">PL171</strain>
    </source>
</reference>
<feature type="region of interest" description="Disordered" evidence="5">
    <location>
        <begin position="376"/>
        <end position="400"/>
    </location>
</feature>
<dbReference type="OrthoDB" id="6159439at2759"/>
<dbReference type="SMART" id="SM00389">
    <property type="entry name" value="HOX"/>
    <property type="match status" value="1"/>
</dbReference>
<dbReference type="SUPFAM" id="SSF46689">
    <property type="entry name" value="Homeodomain-like"/>
    <property type="match status" value="1"/>
</dbReference>
<protein>
    <recommendedName>
        <fullName evidence="6">Homeobox domain-containing protein</fullName>
    </recommendedName>
</protein>
<feature type="region of interest" description="Disordered" evidence="5">
    <location>
        <begin position="852"/>
        <end position="904"/>
    </location>
</feature>
<feature type="region of interest" description="Disordered" evidence="5">
    <location>
        <begin position="134"/>
        <end position="155"/>
    </location>
</feature>
<feature type="compositionally biased region" description="Basic and acidic residues" evidence="5">
    <location>
        <begin position="546"/>
        <end position="558"/>
    </location>
</feature>
<feature type="compositionally biased region" description="Low complexity" evidence="5">
    <location>
        <begin position="1140"/>
        <end position="1149"/>
    </location>
</feature>
<feature type="domain" description="Homeobox" evidence="6">
    <location>
        <begin position="765"/>
        <end position="825"/>
    </location>
</feature>
<accession>A0A1Y2I352</accession>
<feature type="DNA-binding region" description="Homeobox" evidence="3">
    <location>
        <begin position="767"/>
        <end position="826"/>
    </location>
</feature>
<dbReference type="AlphaFoldDB" id="A0A1Y2I352"/>
<sequence>MSARPTRRAARAVSTYAESPTRSTFPPSAAAETSNTPTDAQDVSASNPSASETPVARSDRNPTLSGATQSRGTGSTRGGRGSRGGKRGGGRGQLTSPNKGNRNPKLQSDHEHESDGVVVAQETSSAGAIAAAGTSISLQDPPPPRSSTSAAAGIPNGQTGQALVSHVQYCLKIMGEFIDHDDSDHPGTAYGPAVDSIAQVVDELLHKCKRPARFNRAPDGGATMVDQSVQADDDTPASVLQALSVIVPPPTLAFASQLTSPPPPGSALANMVLDAQAKAAKIALASQCAIGVGVSASCSCTCHATSSSSSSSSSTLAAVGHSTALGRPQAATAPLPPTAVLDTSILVNTNSNATRGLTTQNGMQDLQGADLVRAGNEAQQHHRFDQSSSHSCSRQAEQHLEASQAPLTRLCHVADHYGDAPIDASACLMSTAADTTTTRSSAAHRLSGIRTANAESAAAAQLAVGSFASKTFPLAQLQDQHTPSIRNDTSSPCRDDSPVQHSGHVDSPSIAGGAVARAVDQRLGSPNDEYTTDHSHRFIGNQQDVTDGHFDSAGRGDSSESTSAVDFLSPAPTGAGAINHQQYATDQEEPMEPPRKRARTSQDGGGTYQQQQQQQQASYLTGPDRPDPDIVRSWASLSSALNPTDPGLIPVPLPWQGTPSAAGTIDSSSAQCDVQRAMNSAATNALASASSSSTSPAVGMPASGSDQRRDSVELTMEGMSPGPDEDDGYDFSMFGPDFTEHGSPNPSQYNPDGGVVPMHIPGALDNGRVMRRRLAQYKMSALKASYAKSPYPDRMERARLCRELGIEDKTITIWFNNQRKMHRERLRRAGFNAHGRSELPALPSHRQTLPRFHSFVGTPLNPPAAAATDQSHSFDDQSDVLSSVTSSALDGSSQSPQVDHSHSQRLPNWHQFGAAAHPFSLTAPVVSSDSRYLGGVGSDMSHDASDEAGPFGPALVSPAQSDISQSSHRSRQASDRVLPLPSVPSPIPSSQAYISVVNTTPSTSLAQDTFVAARPFPSPLVGQERGQISSYAGPVAAATSAVTSSYYPGPPLQHMQQHHHFNNQTSQQPQPTFTANGPGYGESPSLQSPFSPAFATHTFHEQGFSQEGAAADLTSVSASTSTPPTPAATPAPRSRRRSRNTSNLSSHSANGVSSDTQQAVPSTSPPPSTNIRGRWTSAELEALRLAVLRYGRDWAAIHAAHGPQGTVDQSLGRLPSVRALRQKAYRLGLHSGSADAWLNEPFSEE</sequence>
<evidence type="ECO:0000256" key="1">
    <source>
        <dbReference type="ARBA" id="ARBA00023125"/>
    </source>
</evidence>
<keyword evidence="3 4" id="KW-0539">Nucleus</keyword>
<comment type="subcellular location">
    <subcellularLocation>
        <location evidence="3 4">Nucleus</location>
    </subcellularLocation>
</comment>
<feature type="region of interest" description="Disordered" evidence="5">
    <location>
        <begin position="685"/>
        <end position="747"/>
    </location>
</feature>
<dbReference type="InterPro" id="IPR001356">
    <property type="entry name" value="HD"/>
</dbReference>
<keyword evidence="2 3" id="KW-0371">Homeobox</keyword>
<feature type="region of interest" description="Disordered" evidence="5">
    <location>
        <begin position="479"/>
        <end position="510"/>
    </location>
</feature>
<dbReference type="PANTHER" id="PTHR24324:SF9">
    <property type="entry name" value="HOMEOBOX DOMAIN-CONTAINING PROTEIN"/>
    <property type="match status" value="1"/>
</dbReference>
<dbReference type="GO" id="GO:0005634">
    <property type="term" value="C:nucleus"/>
    <property type="evidence" value="ECO:0007669"/>
    <property type="project" value="UniProtKB-SubCell"/>
</dbReference>
<dbReference type="STRING" id="765915.A0A1Y2I352"/>
<feature type="compositionally biased region" description="Polar residues" evidence="5">
    <location>
        <begin position="479"/>
        <end position="492"/>
    </location>
</feature>
<feature type="region of interest" description="Disordered" evidence="5">
    <location>
        <begin position="1"/>
        <end position="117"/>
    </location>
</feature>
<keyword evidence="8" id="KW-1185">Reference proteome</keyword>
<feature type="compositionally biased region" description="Low complexity" evidence="5">
    <location>
        <begin position="685"/>
        <end position="697"/>
    </location>
</feature>
<keyword evidence="1 3" id="KW-0238">DNA-binding</keyword>
<feature type="compositionally biased region" description="Polar residues" evidence="5">
    <location>
        <begin position="386"/>
        <end position="395"/>
    </location>
</feature>
<evidence type="ECO:0000256" key="4">
    <source>
        <dbReference type="RuleBase" id="RU000682"/>
    </source>
</evidence>
<feature type="region of interest" description="Disordered" evidence="5">
    <location>
        <begin position="1113"/>
        <end position="1173"/>
    </location>
</feature>
<evidence type="ECO:0000256" key="2">
    <source>
        <dbReference type="ARBA" id="ARBA00023155"/>
    </source>
</evidence>
<feature type="compositionally biased region" description="Polar residues" evidence="5">
    <location>
        <begin position="93"/>
        <end position="106"/>
    </location>
</feature>
<dbReference type="EMBL" id="MCFL01000001">
    <property type="protein sequence ID" value="ORZ41295.1"/>
    <property type="molecule type" value="Genomic_DNA"/>
</dbReference>
<feature type="region of interest" description="Disordered" evidence="5">
    <location>
        <begin position="524"/>
        <end position="631"/>
    </location>
</feature>
<dbReference type="CDD" id="cd00086">
    <property type="entry name" value="homeodomain"/>
    <property type="match status" value="1"/>
</dbReference>
<feature type="region of interest" description="Disordered" evidence="5">
    <location>
        <begin position="1048"/>
        <end position="1092"/>
    </location>
</feature>
<comment type="caution">
    <text evidence="7">The sequence shown here is derived from an EMBL/GenBank/DDBJ whole genome shotgun (WGS) entry which is preliminary data.</text>
</comment>
<feature type="compositionally biased region" description="Polar residues" evidence="5">
    <location>
        <begin position="1065"/>
        <end position="1075"/>
    </location>
</feature>
<evidence type="ECO:0000256" key="3">
    <source>
        <dbReference type="PROSITE-ProRule" id="PRU00108"/>
    </source>
</evidence>
<evidence type="ECO:0000313" key="7">
    <source>
        <dbReference type="EMBL" id="ORZ41295.1"/>
    </source>
</evidence>
<dbReference type="Gene3D" id="1.10.10.60">
    <property type="entry name" value="Homeodomain-like"/>
    <property type="match status" value="1"/>
</dbReference>
<organism evidence="7 8">
    <name type="scientific">Catenaria anguillulae PL171</name>
    <dbReference type="NCBI Taxonomy" id="765915"/>
    <lineage>
        <taxon>Eukaryota</taxon>
        <taxon>Fungi</taxon>
        <taxon>Fungi incertae sedis</taxon>
        <taxon>Blastocladiomycota</taxon>
        <taxon>Blastocladiomycetes</taxon>
        <taxon>Blastocladiales</taxon>
        <taxon>Catenariaceae</taxon>
        <taxon>Catenaria</taxon>
    </lineage>
</organism>
<feature type="compositionally biased region" description="Polar residues" evidence="5">
    <location>
        <begin position="16"/>
        <end position="52"/>
    </location>
</feature>